<dbReference type="InterPro" id="IPR035996">
    <property type="entry name" value="4pyrrol_Methylase_sf"/>
</dbReference>
<evidence type="ECO:0000313" key="28">
    <source>
        <dbReference type="Proteomes" id="UP000273443"/>
    </source>
</evidence>
<feature type="binding site" evidence="6 7">
    <location>
        <position position="210"/>
    </location>
    <ligand>
        <name>S-adenosyl-L-methionine</name>
        <dbReference type="ChEBI" id="CHEBI:59789"/>
    </ligand>
</feature>
<comment type="subunit">
    <text evidence="6">Homodimer.</text>
</comment>
<evidence type="ECO:0000313" key="20">
    <source>
        <dbReference type="EMBL" id="SAI84537.1"/>
    </source>
</evidence>
<evidence type="ECO:0000256" key="2">
    <source>
        <dbReference type="ARBA" id="ARBA00006729"/>
    </source>
</evidence>
<dbReference type="CDD" id="cd11647">
    <property type="entry name" value="DHP5_DphB"/>
    <property type="match status" value="1"/>
</dbReference>
<reference evidence="20" key="3">
    <citation type="submission" date="2016-04" db="EMBL/GenBank/DDBJ databases">
        <authorList>
            <person name="Evans L.H."/>
            <person name="Alamgir A."/>
            <person name="Owens N."/>
            <person name="Weber N.D."/>
            <person name="Virtaneva K."/>
            <person name="Barbian K."/>
            <person name="Babar A."/>
            <person name="Rosenke K."/>
        </authorList>
    </citation>
    <scope>NUCLEOTIDE SEQUENCE</scope>
    <source>
        <strain evidence="20">P1</strain>
    </source>
</reference>
<evidence type="ECO:0000313" key="29">
    <source>
        <dbReference type="Proteomes" id="UP000275843"/>
    </source>
</evidence>
<dbReference type="PANTHER" id="PTHR10882:SF0">
    <property type="entry name" value="DIPHTHINE METHYL ESTER SYNTHASE"/>
    <property type="match status" value="1"/>
</dbReference>
<dbReference type="EMBL" id="CP011057">
    <property type="protein sequence ID" value="AKA79570.1"/>
    <property type="molecule type" value="Genomic_DNA"/>
</dbReference>
<dbReference type="HAMAP" id="MF_01084">
    <property type="entry name" value="Diphthine_synth"/>
    <property type="match status" value="1"/>
</dbReference>
<evidence type="ECO:0000313" key="19">
    <source>
        <dbReference type="EMBL" id="QPG51130.1"/>
    </source>
</evidence>
<evidence type="ECO:0000313" key="21">
    <source>
        <dbReference type="Proteomes" id="UP000033057"/>
    </source>
</evidence>
<dbReference type="Proteomes" id="UP000594632">
    <property type="component" value="Chromosome"/>
</dbReference>
<dbReference type="InterPro" id="IPR014776">
    <property type="entry name" value="4pyrrole_Mease_sub2"/>
</dbReference>
<dbReference type="EMBL" id="CP033238">
    <property type="protein sequence ID" value="AZF76522.1"/>
    <property type="molecule type" value="Genomic_DNA"/>
</dbReference>
<dbReference type="KEGG" id="ssof:SULC_1960"/>
<dbReference type="KEGG" id="ssoa:SULA_1961"/>
<feature type="binding site" evidence="6 7">
    <location>
        <position position="89"/>
    </location>
    <ligand>
        <name>S-adenosyl-L-methionine</name>
        <dbReference type="ChEBI" id="CHEBI:59789"/>
    </ligand>
</feature>
<dbReference type="RefSeq" id="WP_009992392.1">
    <property type="nucleotide sequence ID" value="NZ_CP011055.2"/>
</dbReference>
<comment type="similarity">
    <text evidence="2 6">Belongs to the diphthine synthase family.</text>
</comment>
<protein>
    <recommendedName>
        <fullName evidence="6">Diphthine synthase</fullName>
        <ecNumber evidence="6">2.1.1.98</ecNumber>
    </recommendedName>
    <alternativeName>
        <fullName evidence="6">Diphthamide biosynthesis methyltransferase</fullName>
    </alternativeName>
</protein>
<organism evidence="11 23">
    <name type="scientific">Saccharolobus solfataricus</name>
    <name type="common">Sulfolobus solfataricus</name>
    <dbReference type="NCBI Taxonomy" id="2287"/>
    <lineage>
        <taxon>Archaea</taxon>
        <taxon>Thermoproteota</taxon>
        <taxon>Thermoprotei</taxon>
        <taxon>Sulfolobales</taxon>
        <taxon>Sulfolobaceae</taxon>
        <taxon>Saccharolobus</taxon>
    </lineage>
</organism>
<sequence length="257" mass="28834">MSILSLVGLGISKKFITDSAIETLSNSDIIIFDRYTSRSCDINVDVLRRLVKGEREFIEADRSLLENNSKAIIDYLDKGYNVSIASIGDALIATTHVSLLIEAKHRGHEVKVIPGISVHCYLISKSLLSSYKFGKSVTVTFPYNDFIDPTPYNVIKDNKERGLHTILYLDLKNEKAMTANEALQILLRLEERHKKSVLSKSDIIIVGARLGCDDERIIALKVEEATSFDFGNTPHIIIIPGNLHYMEADAIKWILRS</sequence>
<dbReference type="Proteomes" id="UP000273194">
    <property type="component" value="Chromosome"/>
</dbReference>
<dbReference type="EC" id="2.1.1.98" evidence="6"/>
<dbReference type="AlphaFoldDB" id="A0A0E3KD04"/>
<dbReference type="EMBL" id="CP011055">
    <property type="protein sequence ID" value="AKA74179.1"/>
    <property type="molecule type" value="Genomic_DNA"/>
</dbReference>
<keyword evidence="5 6" id="KW-0949">S-adenosyl-L-methionine</keyword>
<dbReference type="EMBL" id="CP033235">
    <property type="protein sequence ID" value="AZF68659.1"/>
    <property type="molecule type" value="Genomic_DNA"/>
</dbReference>
<evidence type="ECO:0000313" key="22">
    <source>
        <dbReference type="Proteomes" id="UP000033085"/>
    </source>
</evidence>
<dbReference type="EMBL" id="CP011056">
    <property type="protein sequence ID" value="AKA76877.1"/>
    <property type="molecule type" value="Genomic_DNA"/>
</dbReference>
<dbReference type="PATRIC" id="fig|2287.6.peg.2012"/>
<feature type="binding site" evidence="6 7">
    <location>
        <position position="11"/>
    </location>
    <ligand>
        <name>S-adenosyl-L-methionine</name>
        <dbReference type="ChEBI" id="CHEBI:59789"/>
    </ligand>
</feature>
<keyword evidence="3 6" id="KW-0489">Methyltransferase</keyword>
<dbReference type="InterPro" id="IPR000878">
    <property type="entry name" value="4pyrrol_Mease"/>
</dbReference>
<dbReference type="Proteomes" id="UP000278715">
    <property type="component" value="Chromosome"/>
</dbReference>
<reference evidence="25 26" key="4">
    <citation type="journal article" date="2018" name="Proc. Natl. Acad. Sci. U.S.A.">
        <title>Nonmutational mechanism of inheritance in the Archaeon Sulfolobus solfataricus.</title>
        <authorList>
            <person name="Payne S."/>
            <person name="McCarthy S."/>
            <person name="Johnson T."/>
            <person name="North E."/>
            <person name="Blum P."/>
        </authorList>
    </citation>
    <scope>NUCLEOTIDE SEQUENCE [LARGE SCALE GENOMIC DNA]</scope>
    <source>
        <strain evidence="13 25">SARC-H</strain>
        <strain evidence="14 29">SARC-I</strain>
        <strain evidence="16 30">SARC-N</strain>
        <strain evidence="17 31">SARC-O</strain>
        <strain evidence="18 26">SUL120</strain>
        <strain evidence="12 27">SULG</strain>
        <strain evidence="15 28">SULM</strain>
    </source>
</reference>
<evidence type="ECO:0000313" key="23">
    <source>
        <dbReference type="Proteomes" id="UP000033106"/>
    </source>
</evidence>
<keyword evidence="4 6" id="KW-0808">Transferase</keyword>
<evidence type="ECO:0000313" key="16">
    <source>
        <dbReference type="EMBL" id="AZF79131.1"/>
    </source>
</evidence>
<dbReference type="UniPathway" id="UPA00559"/>
<comment type="function">
    <text evidence="6">S-adenosyl-L-methionine-dependent methyltransferase that catalyzes the trimethylation of the amino group of the modified target histidine residue in translation elongation factor 2 (EF-2), to form an intermediate called diphthine. The three successive methylation reactions represent the second step of diphthamide biosynthesis.</text>
</comment>
<dbReference type="SUPFAM" id="SSF53790">
    <property type="entry name" value="Tetrapyrrole methylase"/>
    <property type="match status" value="1"/>
</dbReference>
<dbReference type="GO" id="GO:0004164">
    <property type="term" value="F:diphthine synthase activity"/>
    <property type="evidence" value="ECO:0007669"/>
    <property type="project" value="UniProtKB-UniRule"/>
</dbReference>
<dbReference type="EMBL" id="CP050869">
    <property type="protein sequence ID" value="QPG51130.1"/>
    <property type="molecule type" value="Genomic_DNA"/>
</dbReference>
<dbReference type="Proteomes" id="UP000273443">
    <property type="component" value="Chromosome"/>
</dbReference>
<dbReference type="Gene3D" id="3.40.1010.10">
    <property type="entry name" value="Cobalt-precorrin-4 Transmethylase, Domain 1"/>
    <property type="match status" value="1"/>
</dbReference>
<dbReference type="OMA" id="HNASIMS"/>
<evidence type="ECO:0000313" key="12">
    <source>
        <dbReference type="EMBL" id="AZF68659.1"/>
    </source>
</evidence>
<dbReference type="Proteomes" id="UP000033057">
    <property type="component" value="Chromosome"/>
</dbReference>
<evidence type="ECO:0000313" key="15">
    <source>
        <dbReference type="EMBL" id="AZF76522.1"/>
    </source>
</evidence>
<evidence type="ECO:0000256" key="3">
    <source>
        <dbReference type="ARBA" id="ARBA00022603"/>
    </source>
</evidence>
<dbReference type="NCBIfam" id="TIGR00522">
    <property type="entry name" value="dph5"/>
    <property type="match status" value="1"/>
</dbReference>
<dbReference type="Gene3D" id="3.30.950.10">
    <property type="entry name" value="Methyltransferase, Cobalt-precorrin-4 Transmethylase, Domain 2"/>
    <property type="match status" value="1"/>
</dbReference>
<dbReference type="Proteomes" id="UP000267993">
    <property type="component" value="Chromosome"/>
</dbReference>
<dbReference type="EMBL" id="CP033236">
    <property type="protein sequence ID" value="AZF71279.1"/>
    <property type="molecule type" value="Genomic_DNA"/>
</dbReference>
<dbReference type="GeneID" id="44129882"/>
<reference evidence="11" key="5">
    <citation type="submission" date="2018-10" db="EMBL/GenBank/DDBJ databases">
        <authorList>
            <person name="McCarthy S."/>
            <person name="Gradnigo J."/>
            <person name="Johnson T."/>
            <person name="Payne S."/>
            <person name="Lipzen A."/>
            <person name="Schackwitz W."/>
            <person name="Martin J."/>
            <person name="Moriyama E."/>
            <person name="Blum P."/>
        </authorList>
    </citation>
    <scope>NUCLEOTIDE SEQUENCE</scope>
    <source>
        <strain evidence="9">SARC-B</strain>
        <strain evidence="10">SARC-C</strain>
        <strain evidence="11">SULA</strain>
    </source>
</reference>
<dbReference type="Proteomes" id="UP000033106">
    <property type="component" value="Chromosome"/>
</dbReference>
<feature type="binding site" evidence="6 7">
    <location>
        <begin position="117"/>
        <end position="118"/>
    </location>
    <ligand>
        <name>S-adenosyl-L-methionine</name>
        <dbReference type="ChEBI" id="CHEBI:59789"/>
    </ligand>
</feature>
<feature type="binding site" evidence="6 7">
    <location>
        <position position="235"/>
    </location>
    <ligand>
        <name>S-adenosyl-L-methionine</name>
        <dbReference type="ChEBI" id="CHEBI:59789"/>
    </ligand>
</feature>
<dbReference type="GeneID" id="1455194"/>
<reference evidence="19 32" key="6">
    <citation type="journal article" date="2020" name="Nat. Commun.">
        <title>The structures of two archaeal type IV pili illuminate evolutionary relationships.</title>
        <authorList>
            <person name="Wang F."/>
            <person name="Baquero D.P."/>
            <person name="Su Z."/>
            <person name="Beltran L.C."/>
            <person name="Prangishvili D."/>
            <person name="Krupovic M."/>
            <person name="Egelman E.H."/>
        </authorList>
    </citation>
    <scope>NUCLEOTIDE SEQUENCE [LARGE SCALE GENOMIC DNA]</scope>
    <source>
        <strain evidence="19 32">POZ149</strain>
    </source>
</reference>
<evidence type="ECO:0000313" key="32">
    <source>
        <dbReference type="Proteomes" id="UP000594632"/>
    </source>
</evidence>
<evidence type="ECO:0000313" key="14">
    <source>
        <dbReference type="EMBL" id="AZF73899.1"/>
    </source>
</evidence>
<dbReference type="Proteomes" id="UP000269431">
    <property type="component" value="Chromosome"/>
</dbReference>
<evidence type="ECO:0000313" key="9">
    <source>
        <dbReference type="EMBL" id="AKA74179.1"/>
    </source>
</evidence>
<dbReference type="SMR" id="A0A0E3KD04"/>
<evidence type="ECO:0000313" key="31">
    <source>
        <dbReference type="Proteomes" id="UP000282269"/>
    </source>
</evidence>
<evidence type="ECO:0000313" key="26">
    <source>
        <dbReference type="Proteomes" id="UP000269431"/>
    </source>
</evidence>
<evidence type="ECO:0000313" key="11">
    <source>
        <dbReference type="EMBL" id="AKA79570.1"/>
    </source>
</evidence>
<evidence type="ECO:0000256" key="7">
    <source>
        <dbReference type="PIRSR" id="PIRSR036432-1"/>
    </source>
</evidence>
<evidence type="ECO:0000256" key="6">
    <source>
        <dbReference type="HAMAP-Rule" id="MF_01084"/>
    </source>
</evidence>
<dbReference type="Proteomes" id="UP000076770">
    <property type="component" value="Chromosome i"/>
</dbReference>
<dbReference type="EMBL" id="CP033241">
    <property type="protein sequence ID" value="AZF84311.1"/>
    <property type="molecule type" value="Genomic_DNA"/>
</dbReference>
<evidence type="ECO:0000313" key="27">
    <source>
        <dbReference type="Proteomes" id="UP000273194"/>
    </source>
</evidence>
<dbReference type="OrthoDB" id="39139at2157"/>
<reference evidence="21 22" key="1">
    <citation type="journal article" date="2015" name="Genome Announc.">
        <title>Complete Genome Sequence of Sulfolobus solfataricus Strain 98/2 and Evolved Derivatives.</title>
        <authorList>
            <person name="McCarthy S."/>
            <person name="Gradnigo J."/>
            <person name="Johnson T."/>
            <person name="Payne S."/>
            <person name="Lipzen A."/>
            <person name="Martin J."/>
            <person name="Schackwitz W."/>
            <person name="Moriyama E."/>
            <person name="Blum P."/>
        </authorList>
    </citation>
    <scope>NUCLEOTIDE SEQUENCE [LARGE SCALE GENOMIC DNA]</scope>
    <source>
        <strain evidence="21">98/2 SULC</strain>
        <strain evidence="9">SARC-B</strain>
        <strain evidence="10">SARC-C</strain>
        <strain evidence="11 23">SULA</strain>
        <strain evidence="22">SULB</strain>
    </source>
</reference>
<comment type="pathway">
    <text evidence="1 6">Protein modification; peptidyl-diphthamide biosynthesis.</text>
</comment>
<feature type="binding site" evidence="6 7">
    <location>
        <position position="169"/>
    </location>
    <ligand>
        <name>S-adenosyl-L-methionine</name>
        <dbReference type="ChEBI" id="CHEBI:59789"/>
    </ligand>
</feature>
<evidence type="ECO:0000313" key="17">
    <source>
        <dbReference type="EMBL" id="AZF81735.1"/>
    </source>
</evidence>
<dbReference type="EMBL" id="CP033239">
    <property type="protein sequence ID" value="AZF79131.1"/>
    <property type="molecule type" value="Genomic_DNA"/>
</dbReference>
<dbReference type="Proteomes" id="UP000033085">
    <property type="component" value="Chromosome"/>
</dbReference>
<dbReference type="GO" id="GO:0017183">
    <property type="term" value="P:protein histidyl modification to diphthamide"/>
    <property type="evidence" value="ECO:0007669"/>
    <property type="project" value="UniProtKB-UniRule"/>
</dbReference>
<accession>A0A0E3KD04</accession>
<dbReference type="InterPro" id="IPR014777">
    <property type="entry name" value="4pyrrole_Mease_sub1"/>
</dbReference>
<dbReference type="Proteomes" id="UP000282269">
    <property type="component" value="Chromosome"/>
</dbReference>
<evidence type="ECO:0000313" key="18">
    <source>
        <dbReference type="EMBL" id="AZF84311.1"/>
    </source>
</evidence>
<dbReference type="EMBL" id="LT549890">
    <property type="protein sequence ID" value="SAI84537.1"/>
    <property type="molecule type" value="Genomic_DNA"/>
</dbReference>
<evidence type="ECO:0000313" key="25">
    <source>
        <dbReference type="Proteomes" id="UP000267993"/>
    </source>
</evidence>
<gene>
    <name evidence="6" type="primary">dphB</name>
    <name evidence="19" type="ORF">HFC64_16020</name>
    <name evidence="20" type="ORF">SSOP1_0983</name>
    <name evidence="11" type="ORF">SULA_1961</name>
    <name evidence="9" type="ORF">SULB_1962</name>
    <name evidence="10" type="ORF">SULC_1960</name>
    <name evidence="12" type="ORF">SULG_09865</name>
    <name evidence="13" type="ORF">SULH_09865</name>
    <name evidence="14" type="ORF">SULI_09865</name>
    <name evidence="15" type="ORF">SULM_09855</name>
    <name evidence="16" type="ORF">SULN_09855</name>
    <name evidence="17" type="ORF">SULO_09865</name>
    <name evidence="18" type="ORF">SULZ_09800</name>
</gene>
<dbReference type="PIRSF" id="PIRSF036432">
    <property type="entry name" value="Diphthine_synth"/>
    <property type="match status" value="1"/>
</dbReference>
<evidence type="ECO:0000313" key="30">
    <source>
        <dbReference type="Proteomes" id="UP000278715"/>
    </source>
</evidence>
<dbReference type="InterPro" id="IPR004551">
    <property type="entry name" value="Dphthn_synthase"/>
</dbReference>
<reference evidence="24" key="2">
    <citation type="submission" date="2016-04" db="EMBL/GenBank/DDBJ databases">
        <authorList>
            <person name="Shah S.A."/>
            <person name="Garrett R.A."/>
        </authorList>
    </citation>
    <scope>NUCLEOTIDE SEQUENCE [LARGE SCALE GENOMIC DNA]</scope>
    <source>
        <strain evidence="24">ATCC 35091 / DSM 1616 / JCM 8930 / NBRC 15331 / P1</strain>
    </source>
</reference>
<dbReference type="Proteomes" id="UP000275843">
    <property type="component" value="Chromosome"/>
</dbReference>
<dbReference type="PANTHER" id="PTHR10882">
    <property type="entry name" value="DIPHTHINE SYNTHASE"/>
    <property type="match status" value="1"/>
</dbReference>
<dbReference type="EMBL" id="CP033240">
    <property type="protein sequence ID" value="AZF81735.1"/>
    <property type="molecule type" value="Genomic_DNA"/>
</dbReference>
<evidence type="ECO:0000313" key="10">
    <source>
        <dbReference type="EMBL" id="AKA76877.1"/>
    </source>
</evidence>
<dbReference type="KEGG" id="ssol:SULB_1962"/>
<feature type="binding site" evidence="6 7">
    <location>
        <position position="92"/>
    </location>
    <ligand>
        <name>S-adenosyl-L-methionine</name>
        <dbReference type="ChEBI" id="CHEBI:59789"/>
    </ligand>
</feature>
<name>A0A0E3KD04_SACSO</name>
<dbReference type="Pfam" id="PF00590">
    <property type="entry name" value="TP_methylase"/>
    <property type="match status" value="1"/>
</dbReference>
<feature type="domain" description="Tetrapyrrole methylase" evidence="8">
    <location>
        <begin position="4"/>
        <end position="225"/>
    </location>
</feature>
<evidence type="ECO:0000313" key="24">
    <source>
        <dbReference type="Proteomes" id="UP000076770"/>
    </source>
</evidence>
<evidence type="ECO:0000313" key="13">
    <source>
        <dbReference type="EMBL" id="AZF71279.1"/>
    </source>
</evidence>
<dbReference type="EMBL" id="CP033237">
    <property type="protein sequence ID" value="AZF73899.1"/>
    <property type="molecule type" value="Genomic_DNA"/>
</dbReference>
<comment type="catalytic activity">
    <reaction evidence="6">
        <text>2-[(3S)-amino-3-carboxypropyl]-L-histidyl-[translation elongation factor 2] + 3 S-adenosyl-L-methionine = diphthine-[translation elongation factor 2] + 3 S-adenosyl-L-homocysteine + 3 H(+)</text>
        <dbReference type="Rhea" id="RHEA:36415"/>
        <dbReference type="Rhea" id="RHEA-COMP:9749"/>
        <dbReference type="Rhea" id="RHEA-COMP:10172"/>
        <dbReference type="ChEBI" id="CHEBI:15378"/>
        <dbReference type="ChEBI" id="CHEBI:57856"/>
        <dbReference type="ChEBI" id="CHEBI:59789"/>
        <dbReference type="ChEBI" id="CHEBI:73995"/>
        <dbReference type="ChEBI" id="CHEBI:82696"/>
        <dbReference type="EC" id="2.1.1.98"/>
    </reaction>
</comment>
<evidence type="ECO:0000256" key="5">
    <source>
        <dbReference type="ARBA" id="ARBA00022691"/>
    </source>
</evidence>
<evidence type="ECO:0000259" key="8">
    <source>
        <dbReference type="Pfam" id="PF00590"/>
    </source>
</evidence>
<evidence type="ECO:0000256" key="4">
    <source>
        <dbReference type="ARBA" id="ARBA00022679"/>
    </source>
</evidence>
<evidence type="ECO:0000256" key="1">
    <source>
        <dbReference type="ARBA" id="ARBA00005156"/>
    </source>
</evidence>
<dbReference type="GO" id="GO:0032259">
    <property type="term" value="P:methylation"/>
    <property type="evidence" value="ECO:0007669"/>
    <property type="project" value="UniProtKB-KW"/>
</dbReference>
<proteinExistence type="inferred from homology"/>